<evidence type="ECO:0000256" key="7">
    <source>
        <dbReference type="RuleBase" id="RU363032"/>
    </source>
</evidence>
<dbReference type="Pfam" id="PF00528">
    <property type="entry name" value="BPD_transp_1"/>
    <property type="match status" value="1"/>
</dbReference>
<dbReference type="InterPro" id="IPR035906">
    <property type="entry name" value="MetI-like_sf"/>
</dbReference>
<feature type="transmembrane region" description="Helical" evidence="7">
    <location>
        <begin position="46"/>
        <end position="68"/>
    </location>
</feature>
<evidence type="ECO:0000259" key="8">
    <source>
        <dbReference type="PROSITE" id="PS50928"/>
    </source>
</evidence>
<evidence type="ECO:0000256" key="5">
    <source>
        <dbReference type="ARBA" id="ARBA00022989"/>
    </source>
</evidence>
<feature type="transmembrane region" description="Helical" evidence="7">
    <location>
        <begin position="117"/>
        <end position="142"/>
    </location>
</feature>
<dbReference type="InterPro" id="IPR050366">
    <property type="entry name" value="BP-dependent_transpt_permease"/>
</dbReference>
<organism evidence="9">
    <name type="scientific">uncultured Thermomicrobiales bacterium</name>
    <dbReference type="NCBI Taxonomy" id="1645740"/>
    <lineage>
        <taxon>Bacteria</taxon>
        <taxon>Pseudomonadati</taxon>
        <taxon>Thermomicrobiota</taxon>
        <taxon>Thermomicrobia</taxon>
        <taxon>Thermomicrobiales</taxon>
        <taxon>environmental samples</taxon>
    </lineage>
</organism>
<dbReference type="Gene3D" id="1.10.3720.10">
    <property type="entry name" value="MetI-like"/>
    <property type="match status" value="1"/>
</dbReference>
<dbReference type="InterPro" id="IPR000515">
    <property type="entry name" value="MetI-like"/>
</dbReference>
<keyword evidence="5 7" id="KW-1133">Transmembrane helix</keyword>
<evidence type="ECO:0000313" key="9">
    <source>
        <dbReference type="EMBL" id="CAA9541342.1"/>
    </source>
</evidence>
<feature type="transmembrane region" description="Helical" evidence="7">
    <location>
        <begin position="279"/>
        <end position="301"/>
    </location>
</feature>
<dbReference type="GO" id="GO:0005886">
    <property type="term" value="C:plasma membrane"/>
    <property type="evidence" value="ECO:0007669"/>
    <property type="project" value="UniProtKB-SubCell"/>
</dbReference>
<evidence type="ECO:0000256" key="6">
    <source>
        <dbReference type="ARBA" id="ARBA00023136"/>
    </source>
</evidence>
<dbReference type="GO" id="GO:0055085">
    <property type="term" value="P:transmembrane transport"/>
    <property type="evidence" value="ECO:0007669"/>
    <property type="project" value="InterPro"/>
</dbReference>
<feature type="transmembrane region" description="Helical" evidence="7">
    <location>
        <begin position="162"/>
        <end position="188"/>
    </location>
</feature>
<comment type="similarity">
    <text evidence="7">Belongs to the binding-protein-dependent transport system permease family.</text>
</comment>
<evidence type="ECO:0000256" key="3">
    <source>
        <dbReference type="ARBA" id="ARBA00022475"/>
    </source>
</evidence>
<reference evidence="9" key="1">
    <citation type="submission" date="2020-02" db="EMBL/GenBank/DDBJ databases">
        <authorList>
            <person name="Meier V. D."/>
        </authorList>
    </citation>
    <scope>NUCLEOTIDE SEQUENCE</scope>
    <source>
        <strain evidence="9">AVDCRST_MAG59</strain>
    </source>
</reference>
<dbReference type="PROSITE" id="PS50928">
    <property type="entry name" value="ABC_TM1"/>
    <property type="match status" value="1"/>
</dbReference>
<dbReference type="PANTHER" id="PTHR43386">
    <property type="entry name" value="OLIGOPEPTIDE TRANSPORT SYSTEM PERMEASE PROTEIN APPC"/>
    <property type="match status" value="1"/>
</dbReference>
<accession>A0A6J4U8E2</accession>
<evidence type="ECO:0000256" key="4">
    <source>
        <dbReference type="ARBA" id="ARBA00022692"/>
    </source>
</evidence>
<name>A0A6J4U8E2_9BACT</name>
<dbReference type="SUPFAM" id="SSF161098">
    <property type="entry name" value="MetI-like"/>
    <property type="match status" value="1"/>
</dbReference>
<feature type="domain" description="ABC transmembrane type-1" evidence="8">
    <location>
        <begin position="113"/>
        <end position="302"/>
    </location>
</feature>
<protein>
    <recommendedName>
        <fullName evidence="8">ABC transmembrane type-1 domain-containing protein</fullName>
    </recommendedName>
</protein>
<dbReference type="AlphaFoldDB" id="A0A6J4U8E2"/>
<dbReference type="CDD" id="cd06261">
    <property type="entry name" value="TM_PBP2"/>
    <property type="match status" value="1"/>
</dbReference>
<evidence type="ECO:0000256" key="2">
    <source>
        <dbReference type="ARBA" id="ARBA00022448"/>
    </source>
</evidence>
<comment type="subcellular location">
    <subcellularLocation>
        <location evidence="1 7">Cell membrane</location>
        <topology evidence="1 7">Multi-pass membrane protein</topology>
    </subcellularLocation>
</comment>
<gene>
    <name evidence="9" type="ORF">AVDCRST_MAG59-859</name>
</gene>
<feature type="transmembrane region" description="Helical" evidence="7">
    <location>
        <begin position="230"/>
        <end position="259"/>
    </location>
</feature>
<dbReference type="PANTHER" id="PTHR43386:SF1">
    <property type="entry name" value="D,D-DIPEPTIDE TRANSPORT SYSTEM PERMEASE PROTEIN DDPC-RELATED"/>
    <property type="match status" value="1"/>
</dbReference>
<keyword evidence="4 7" id="KW-0812">Transmembrane</keyword>
<dbReference type="Pfam" id="PF12911">
    <property type="entry name" value="OppC_N"/>
    <property type="match status" value="1"/>
</dbReference>
<dbReference type="EMBL" id="CADCWF010000045">
    <property type="protein sequence ID" value="CAA9541342.1"/>
    <property type="molecule type" value="Genomic_DNA"/>
</dbReference>
<dbReference type="InterPro" id="IPR025966">
    <property type="entry name" value="OppC_N"/>
</dbReference>
<proteinExistence type="inferred from homology"/>
<keyword evidence="3" id="KW-1003">Cell membrane</keyword>
<evidence type="ECO:0000256" key="1">
    <source>
        <dbReference type="ARBA" id="ARBA00004651"/>
    </source>
</evidence>
<keyword evidence="2 7" id="KW-0813">Transport</keyword>
<sequence>MSAAKPVRVGEGVVASTIGLPKPAARQRAAVSWWGDVWRRFRRQRVSLAAAVVLVAIGLLALTAPIVAPRDPAEQFRREGLSAVGEPLPPNARFWLGTDGLGRDLFSRLLWGGRISLTIGVSATAIVLATALAVGGVAGFAGDTTGFLLMRLVDLMISVPQLFVMLLLVVVLQPGIWVVVLVVALFGWPYPARVFRSQILSLKEADFVLAARSVGVGERRIFLRHVLPHLLPLVTVYFALSMPGVIFAEASLSFLGLGVPPPTPSWGSMIQDGLQYYRAAPWLVLFPGLAITLAVVSFNLVASGLREAMDPAQRGR</sequence>
<keyword evidence="6 7" id="KW-0472">Membrane</keyword>